<dbReference type="EMBL" id="FNXT01000687">
    <property type="protein sequence ID" value="SZX66127.1"/>
    <property type="molecule type" value="Genomic_DNA"/>
</dbReference>
<feature type="region of interest" description="Disordered" evidence="1">
    <location>
        <begin position="498"/>
        <end position="525"/>
    </location>
</feature>
<reference evidence="2 3" key="1">
    <citation type="submission" date="2016-10" db="EMBL/GenBank/DDBJ databases">
        <authorList>
            <person name="Cai Z."/>
        </authorList>
    </citation>
    <scope>NUCLEOTIDE SEQUENCE [LARGE SCALE GENOMIC DNA]</scope>
</reference>
<dbReference type="AlphaFoldDB" id="A0A383VKR6"/>
<keyword evidence="3" id="KW-1185">Reference proteome</keyword>
<proteinExistence type="predicted"/>
<feature type="compositionally biased region" description="Low complexity" evidence="1">
    <location>
        <begin position="345"/>
        <end position="378"/>
    </location>
</feature>
<evidence type="ECO:0000313" key="2">
    <source>
        <dbReference type="EMBL" id="SZX66127.1"/>
    </source>
</evidence>
<feature type="region of interest" description="Disordered" evidence="1">
    <location>
        <begin position="345"/>
        <end position="382"/>
    </location>
</feature>
<name>A0A383VKR6_TETOB</name>
<organism evidence="2 3">
    <name type="scientific">Tetradesmus obliquus</name>
    <name type="common">Green alga</name>
    <name type="synonym">Acutodesmus obliquus</name>
    <dbReference type="NCBI Taxonomy" id="3088"/>
    <lineage>
        <taxon>Eukaryota</taxon>
        <taxon>Viridiplantae</taxon>
        <taxon>Chlorophyta</taxon>
        <taxon>core chlorophytes</taxon>
        <taxon>Chlorophyceae</taxon>
        <taxon>CS clade</taxon>
        <taxon>Sphaeropleales</taxon>
        <taxon>Scenedesmaceae</taxon>
        <taxon>Tetradesmus</taxon>
    </lineage>
</organism>
<protein>
    <recommendedName>
        <fullName evidence="4">Trichome birefringence-like N-terminal domain-containing protein</fullName>
    </recommendedName>
</protein>
<evidence type="ECO:0008006" key="4">
    <source>
        <dbReference type="Google" id="ProtNLM"/>
    </source>
</evidence>
<feature type="compositionally biased region" description="Low complexity" evidence="1">
    <location>
        <begin position="508"/>
        <end position="518"/>
    </location>
</feature>
<accession>A0A383VKR6</accession>
<evidence type="ECO:0000313" key="3">
    <source>
        <dbReference type="Proteomes" id="UP000256970"/>
    </source>
</evidence>
<evidence type="ECO:0000256" key="1">
    <source>
        <dbReference type="SAM" id="MobiDB-lite"/>
    </source>
</evidence>
<dbReference type="Proteomes" id="UP000256970">
    <property type="component" value="Unassembled WGS sequence"/>
</dbReference>
<gene>
    <name evidence="2" type="ORF">BQ4739_LOCUS6567</name>
</gene>
<sequence length="540" mass="58335">MVEAQHNDSFQAQCSVSYETGARQTPLLFGGVYDGCKSGCQPRNDSWSESCNWRSTSNTPLTNKCQLSQTPGIMAALQQLEGGALSHFSPCELHEYLKGRTLWVIGDSMMRNIYYALRCFMTDFWDHSVGECAASPNTALLKEIFQAADTNQTSVMGHHAITDMPGCVHLLAGGRICWVNSVRGEEFAASTPGEPSLLQLLQGKVARKRDIFFINFGRWHFNNCAGLQLDTYRRSLRQLAAFYKSTREHFPNLVYRVTAHDHSPCPKKKTTVWVTPPADLNVNNNTGLNNITAAGTDFGITLPSGSSSSTASIPATAEVVASWVQEDTSAPGSAVVAVAAAASTSGSSSSSSTELTQELQQQSTAQQAAAGGAVSQQAKAPKKKTARFGAECVPAHKGNYTLGIGSMLQSEAEKLLGSASVPMIDNYSMTRQLYGAHIYVDGAGWDCNHWCSPGVPEWEIYTLFKAFKQYNIQPLPPAAVSKAQPQCVPVVIQSPPPEGWMVRPAPDSSSSSSSSSSSVGIASQEGLYQEQYEGWYGSDY</sequence>